<protein>
    <submittedName>
        <fullName evidence="1">Uncharacterized protein</fullName>
    </submittedName>
</protein>
<dbReference type="OrthoDB" id="2276068at2759"/>
<name>A0A0C2GI44_9BILA</name>
<reference evidence="1 2" key="1">
    <citation type="submission" date="2013-12" db="EMBL/GenBank/DDBJ databases">
        <title>Draft genome of the parsitic nematode Ancylostoma duodenale.</title>
        <authorList>
            <person name="Mitreva M."/>
        </authorList>
    </citation>
    <scope>NUCLEOTIDE SEQUENCE [LARGE SCALE GENOMIC DNA]</scope>
    <source>
        <strain evidence="1 2">Zhejiang</strain>
    </source>
</reference>
<feature type="non-terminal residue" evidence="1">
    <location>
        <position position="1"/>
    </location>
</feature>
<keyword evidence="2" id="KW-1185">Reference proteome</keyword>
<proteinExistence type="predicted"/>
<sequence length="63" mass="7202">VELTIAGGCRNAEDQSRVRKLKELSKEWDLNSNIKWKLNVAYEELFDALSVCHLPKILTVSKT</sequence>
<dbReference type="Proteomes" id="UP000054047">
    <property type="component" value="Unassembled WGS sequence"/>
</dbReference>
<gene>
    <name evidence="1" type="ORF">ANCDUO_13066</name>
</gene>
<organism evidence="1 2">
    <name type="scientific">Ancylostoma duodenale</name>
    <dbReference type="NCBI Taxonomy" id="51022"/>
    <lineage>
        <taxon>Eukaryota</taxon>
        <taxon>Metazoa</taxon>
        <taxon>Ecdysozoa</taxon>
        <taxon>Nematoda</taxon>
        <taxon>Chromadorea</taxon>
        <taxon>Rhabditida</taxon>
        <taxon>Rhabditina</taxon>
        <taxon>Rhabditomorpha</taxon>
        <taxon>Strongyloidea</taxon>
        <taxon>Ancylostomatidae</taxon>
        <taxon>Ancylostomatinae</taxon>
        <taxon>Ancylostoma</taxon>
    </lineage>
</organism>
<dbReference type="EMBL" id="KN735294">
    <property type="protein sequence ID" value="KIH56751.1"/>
    <property type="molecule type" value="Genomic_DNA"/>
</dbReference>
<evidence type="ECO:0000313" key="2">
    <source>
        <dbReference type="Proteomes" id="UP000054047"/>
    </source>
</evidence>
<dbReference type="AlphaFoldDB" id="A0A0C2GI44"/>
<evidence type="ECO:0000313" key="1">
    <source>
        <dbReference type="EMBL" id="KIH56751.1"/>
    </source>
</evidence>
<accession>A0A0C2GI44</accession>